<reference evidence="2" key="1">
    <citation type="journal article" date="2019" name="Int. J. Syst. Evol. Microbiol.">
        <title>The Global Catalogue of Microorganisms (GCM) 10K type strain sequencing project: providing services to taxonomists for standard genome sequencing and annotation.</title>
        <authorList>
            <consortium name="The Broad Institute Genomics Platform"/>
            <consortium name="The Broad Institute Genome Sequencing Center for Infectious Disease"/>
            <person name="Wu L."/>
            <person name="Ma J."/>
        </authorList>
    </citation>
    <scope>NUCLEOTIDE SEQUENCE [LARGE SCALE GENOMIC DNA]</scope>
    <source>
        <strain evidence="2">JCM 30234</strain>
    </source>
</reference>
<accession>A0ABW2UWI4</accession>
<organism evidence="1 2">
    <name type="scientific">Lentibacillus kimchii</name>
    <dbReference type="NCBI Taxonomy" id="1542911"/>
    <lineage>
        <taxon>Bacteria</taxon>
        <taxon>Bacillati</taxon>
        <taxon>Bacillota</taxon>
        <taxon>Bacilli</taxon>
        <taxon>Bacillales</taxon>
        <taxon>Bacillaceae</taxon>
        <taxon>Lentibacillus</taxon>
    </lineage>
</organism>
<sequence>MNDNLKYELIDVEDKLSEEQLKTLWEDLRQYKTSIINQLENEGSLESPLAIKWVGNQHQSPSFRSFNFRLNDGKIEVRIAD</sequence>
<protein>
    <submittedName>
        <fullName evidence="1">Uncharacterized protein</fullName>
    </submittedName>
</protein>
<dbReference type="Proteomes" id="UP001596620">
    <property type="component" value="Unassembled WGS sequence"/>
</dbReference>
<proteinExistence type="predicted"/>
<keyword evidence="2" id="KW-1185">Reference proteome</keyword>
<dbReference type="RefSeq" id="WP_382358836.1">
    <property type="nucleotide sequence ID" value="NZ_JBHTGR010000021.1"/>
</dbReference>
<dbReference type="EMBL" id="JBHTGR010000021">
    <property type="protein sequence ID" value="MFC7747318.1"/>
    <property type="molecule type" value="Genomic_DNA"/>
</dbReference>
<comment type="caution">
    <text evidence="1">The sequence shown here is derived from an EMBL/GenBank/DDBJ whole genome shotgun (WGS) entry which is preliminary data.</text>
</comment>
<evidence type="ECO:0000313" key="1">
    <source>
        <dbReference type="EMBL" id="MFC7747318.1"/>
    </source>
</evidence>
<evidence type="ECO:0000313" key="2">
    <source>
        <dbReference type="Proteomes" id="UP001596620"/>
    </source>
</evidence>
<gene>
    <name evidence="1" type="ORF">ACFQU8_08735</name>
</gene>
<name>A0ABW2UWI4_9BACI</name>